<keyword evidence="1" id="KW-0812">Transmembrane</keyword>
<feature type="transmembrane region" description="Helical" evidence="1">
    <location>
        <begin position="79"/>
        <end position="102"/>
    </location>
</feature>
<evidence type="ECO:0000313" key="2">
    <source>
        <dbReference type="EMBL" id="CAB3398163.1"/>
    </source>
</evidence>
<evidence type="ECO:0000256" key="1">
    <source>
        <dbReference type="SAM" id="Phobius"/>
    </source>
</evidence>
<organism evidence="2 3">
    <name type="scientific">Caenorhabditis bovis</name>
    <dbReference type="NCBI Taxonomy" id="2654633"/>
    <lineage>
        <taxon>Eukaryota</taxon>
        <taxon>Metazoa</taxon>
        <taxon>Ecdysozoa</taxon>
        <taxon>Nematoda</taxon>
        <taxon>Chromadorea</taxon>
        <taxon>Rhabditida</taxon>
        <taxon>Rhabditina</taxon>
        <taxon>Rhabditomorpha</taxon>
        <taxon>Rhabditoidea</taxon>
        <taxon>Rhabditidae</taxon>
        <taxon>Peloderinae</taxon>
        <taxon>Caenorhabditis</taxon>
    </lineage>
</organism>
<keyword evidence="1" id="KW-0472">Membrane</keyword>
<dbReference type="PANTHER" id="PTHR46891:SF6">
    <property type="entry name" value="SERPENTINE RECEPTOR, CLASS H"/>
    <property type="match status" value="1"/>
</dbReference>
<protein>
    <submittedName>
        <fullName evidence="2">Uncharacterized protein</fullName>
    </submittedName>
</protein>
<name>A0A8S1EEG5_9PELO</name>
<dbReference type="Proteomes" id="UP000494206">
    <property type="component" value="Unassembled WGS sequence"/>
</dbReference>
<feature type="transmembrane region" description="Helical" evidence="1">
    <location>
        <begin position="114"/>
        <end position="136"/>
    </location>
</feature>
<dbReference type="InterPro" id="IPR019422">
    <property type="entry name" value="7TM_GPCR_serpentine_rcpt_Srh"/>
</dbReference>
<dbReference type="EMBL" id="CADEPM010000001">
    <property type="protein sequence ID" value="CAB3398163.1"/>
    <property type="molecule type" value="Genomic_DNA"/>
</dbReference>
<comment type="caution">
    <text evidence="2">The sequence shown here is derived from an EMBL/GenBank/DDBJ whole genome shotgun (WGS) entry which is preliminary data.</text>
</comment>
<evidence type="ECO:0000313" key="3">
    <source>
        <dbReference type="Proteomes" id="UP000494206"/>
    </source>
</evidence>
<gene>
    <name evidence="2" type="ORF">CBOVIS_LOCUS1474</name>
</gene>
<proteinExistence type="predicted"/>
<dbReference type="Pfam" id="PF10318">
    <property type="entry name" value="7TM_GPCR_Srh"/>
    <property type="match status" value="1"/>
</dbReference>
<reference evidence="2 3" key="1">
    <citation type="submission" date="2020-04" db="EMBL/GenBank/DDBJ databases">
        <authorList>
            <person name="Laetsch R D."/>
            <person name="Stevens L."/>
            <person name="Kumar S."/>
            <person name="Blaxter L. M."/>
        </authorList>
    </citation>
    <scope>NUCLEOTIDE SEQUENCE [LARGE SCALE GENOMIC DNA]</scope>
</reference>
<keyword evidence="1" id="KW-1133">Transmembrane helix</keyword>
<dbReference type="AlphaFoldDB" id="A0A8S1EEG5"/>
<accession>A0A8S1EEG5</accession>
<keyword evidence="3" id="KW-1185">Reference proteome</keyword>
<feature type="transmembrane region" description="Helical" evidence="1">
    <location>
        <begin position="37"/>
        <end position="59"/>
    </location>
</feature>
<dbReference type="PANTHER" id="PTHR46891">
    <property type="entry name" value="SERPENTINE RECEPTOR, CLASS H-RELATED"/>
    <property type="match status" value="1"/>
</dbReference>
<dbReference type="OrthoDB" id="5809679at2759"/>
<sequence length="171" mass="18557">MELDLVETNPEILCTSALTVPPHSDGFKPIHLFNASAFVTVLFGIISSSIMGSSAVRAIQEMVDSSKVSKKTINMHRMFLFGLFTQIAVHGIMLGFPIFVYIVGLSFHIEANDLGYVAIILASTHGSMSTLSMIFCNKPIGDEIKFFLCKSFGKPPEKVVVSVAPTSIALE</sequence>